<proteinExistence type="predicted"/>
<dbReference type="OrthoDB" id="10268090at2759"/>
<reference evidence="2 3" key="1">
    <citation type="journal article" date="2017" name="Mol. Ecol.">
        <title>Comparative and population genomic landscape of Phellinus noxius: A hypervariable fungus causing root rot in trees.</title>
        <authorList>
            <person name="Chung C.L."/>
            <person name="Lee T.J."/>
            <person name="Akiba M."/>
            <person name="Lee H.H."/>
            <person name="Kuo T.H."/>
            <person name="Liu D."/>
            <person name="Ke H.M."/>
            <person name="Yokoi T."/>
            <person name="Roa M.B."/>
            <person name="Lu M.J."/>
            <person name="Chang Y.Y."/>
            <person name="Ann P.J."/>
            <person name="Tsai J.N."/>
            <person name="Chen C.Y."/>
            <person name="Tzean S.S."/>
            <person name="Ota Y."/>
            <person name="Hattori T."/>
            <person name="Sahashi N."/>
            <person name="Liou R.F."/>
            <person name="Kikuchi T."/>
            <person name="Tsai I.J."/>
        </authorList>
    </citation>
    <scope>NUCLEOTIDE SEQUENCE [LARGE SCALE GENOMIC DNA]</scope>
    <source>
        <strain evidence="2 3">FFPRI411160</strain>
    </source>
</reference>
<evidence type="ECO:0000313" key="2">
    <source>
        <dbReference type="EMBL" id="PAV22973.1"/>
    </source>
</evidence>
<dbReference type="InParanoid" id="A0A286UTP5"/>
<dbReference type="Proteomes" id="UP000217199">
    <property type="component" value="Unassembled WGS sequence"/>
</dbReference>
<keyword evidence="1" id="KW-0812">Transmembrane</keyword>
<keyword evidence="3" id="KW-1185">Reference proteome</keyword>
<comment type="caution">
    <text evidence="2">The sequence shown here is derived from an EMBL/GenBank/DDBJ whole genome shotgun (WGS) entry which is preliminary data.</text>
</comment>
<keyword evidence="1" id="KW-0472">Membrane</keyword>
<evidence type="ECO:0000256" key="1">
    <source>
        <dbReference type="SAM" id="Phobius"/>
    </source>
</evidence>
<protein>
    <submittedName>
        <fullName evidence="2">Saccharopine dehydrogenase</fullName>
    </submittedName>
</protein>
<dbReference type="STRING" id="2282107.A0A286UTP5"/>
<keyword evidence="1" id="KW-1133">Transmembrane helix</keyword>
<sequence length="198" mass="21436">MEVSRSVPSWLVHTFPPFVTSRIPSLKKNVGFSAPLTVHNTAIVQRTRGLFGLAGNKRSTGDGDDDEYIKPAYAPDFFYTESFTASNRISAFFLSVGLAVGLAALLYVPPLRWIVRRVVMQPGDGPKDEELERGRLHAENISISSPLPNSDKLVLVRSTMDGKGDPGYALTAVMVSECALGSFHPGKSSPLLRGEVGC</sequence>
<accession>A0A286UTP5</accession>
<dbReference type="EMBL" id="NBII01000001">
    <property type="protein sequence ID" value="PAV22973.1"/>
    <property type="molecule type" value="Genomic_DNA"/>
</dbReference>
<gene>
    <name evidence="2" type="ORF">PNOK_0004000</name>
</gene>
<dbReference type="AlphaFoldDB" id="A0A286UTP5"/>
<organism evidence="2 3">
    <name type="scientific">Pyrrhoderma noxium</name>
    <dbReference type="NCBI Taxonomy" id="2282107"/>
    <lineage>
        <taxon>Eukaryota</taxon>
        <taxon>Fungi</taxon>
        <taxon>Dikarya</taxon>
        <taxon>Basidiomycota</taxon>
        <taxon>Agaricomycotina</taxon>
        <taxon>Agaricomycetes</taxon>
        <taxon>Hymenochaetales</taxon>
        <taxon>Hymenochaetaceae</taxon>
        <taxon>Pyrrhoderma</taxon>
    </lineage>
</organism>
<evidence type="ECO:0000313" key="3">
    <source>
        <dbReference type="Proteomes" id="UP000217199"/>
    </source>
</evidence>
<feature type="transmembrane region" description="Helical" evidence="1">
    <location>
        <begin position="89"/>
        <end position="108"/>
    </location>
</feature>
<name>A0A286UTP5_9AGAM</name>